<dbReference type="PANTHER" id="PTHR43771:SF2">
    <property type="entry name" value="PHOSPHOMANNOMUTASE_PHOSPHOGLUCOMUTASE"/>
    <property type="match status" value="1"/>
</dbReference>
<dbReference type="InterPro" id="IPR036900">
    <property type="entry name" value="A-D-PHexomutase_C_sf"/>
</dbReference>
<feature type="domain" description="Alpha-D-phosphohexomutase alpha/beta/alpha" evidence="8">
    <location>
        <begin position="2"/>
        <end position="95"/>
    </location>
</feature>
<dbReference type="GO" id="GO:0016868">
    <property type="term" value="F:intramolecular phosphotransferase activity"/>
    <property type="evidence" value="ECO:0007669"/>
    <property type="project" value="InterPro"/>
</dbReference>
<feature type="domain" description="Alpha-D-phosphohexomutase C-terminal" evidence="7">
    <location>
        <begin position="336"/>
        <end position="396"/>
    </location>
</feature>
<evidence type="ECO:0000256" key="4">
    <source>
        <dbReference type="ARBA" id="ARBA00022723"/>
    </source>
</evidence>
<evidence type="ECO:0000259" key="8">
    <source>
        <dbReference type="Pfam" id="PF02878"/>
    </source>
</evidence>
<evidence type="ECO:0000256" key="1">
    <source>
        <dbReference type="ARBA" id="ARBA00001946"/>
    </source>
</evidence>
<dbReference type="PRINTS" id="PR00509">
    <property type="entry name" value="PGMPMM"/>
</dbReference>
<protein>
    <recommendedName>
        <fullName evidence="12">Phosphomannomutase</fullName>
    </recommendedName>
</protein>
<evidence type="ECO:0000256" key="2">
    <source>
        <dbReference type="ARBA" id="ARBA00010231"/>
    </source>
</evidence>
<evidence type="ECO:0008006" key="12">
    <source>
        <dbReference type="Google" id="ProtNLM"/>
    </source>
</evidence>
<keyword evidence="3" id="KW-0597">Phosphoprotein</keyword>
<evidence type="ECO:0000256" key="6">
    <source>
        <dbReference type="ARBA" id="ARBA00023235"/>
    </source>
</evidence>
<dbReference type="CDD" id="cd03089">
    <property type="entry name" value="PMM_PGM"/>
    <property type="match status" value="1"/>
</dbReference>
<dbReference type="Pfam" id="PF02879">
    <property type="entry name" value="PGM_PMM_II"/>
    <property type="match status" value="1"/>
</dbReference>
<evidence type="ECO:0000256" key="5">
    <source>
        <dbReference type="ARBA" id="ARBA00022842"/>
    </source>
</evidence>
<dbReference type="GO" id="GO:0000287">
    <property type="term" value="F:magnesium ion binding"/>
    <property type="evidence" value="ECO:0007669"/>
    <property type="project" value="InterPro"/>
</dbReference>
<dbReference type="InterPro" id="IPR005843">
    <property type="entry name" value="A-D-PHexomutase_C"/>
</dbReference>
<keyword evidence="6" id="KW-0413">Isomerase</keyword>
<dbReference type="GO" id="GO:0005975">
    <property type="term" value="P:carbohydrate metabolic process"/>
    <property type="evidence" value="ECO:0007669"/>
    <property type="project" value="InterPro"/>
</dbReference>
<dbReference type="Pfam" id="PF02880">
    <property type="entry name" value="PGM_PMM_III"/>
    <property type="match status" value="1"/>
</dbReference>
<dbReference type="InterPro" id="IPR005846">
    <property type="entry name" value="A-D-PHexomutase_a/b/a-III"/>
</dbReference>
<dbReference type="Gene3D" id="3.30.310.50">
    <property type="entry name" value="Alpha-D-phosphohexomutase, C-terminal domain"/>
    <property type="match status" value="1"/>
</dbReference>
<comment type="similarity">
    <text evidence="2">Belongs to the phosphohexose mutase family.</text>
</comment>
<feature type="domain" description="Alpha-D-phosphohexomutase alpha/beta/alpha" evidence="9">
    <location>
        <begin position="111"/>
        <end position="207"/>
    </location>
</feature>
<sequence length="413" mass="46318">QEIALSGDIRLTTPDLMTYFKTGVLSTAIDVINLGIIPTPVNYYSMYHLDVSGAVQITGSHNPPEFNGFKFSLDKKAFFGDDIQSLYQLMDKMDFEVGEGTEARYKILPKYKEMILEKINIERPMKVVMDCGNAAGGINGPDVFNALGIELKELFSEPDGTFPNHHPDPTVEENLQDLIAEMKTGQYDVGLAFDGDADRVGVVDETGDIIWADQLMALFLPEIIENGEDILFDVKCSQALEDMINRYGGNPIMWKTGHSLIKQRMGELDCKFGGEMSGHIFFADDYYGYDDALYVSARLVQLLSRTDKKLSDLKAEIPVYYSTPEMRMEAENDQEKFRIAKEAIAYFSENYNCSTVDGVRIKFGDGWGLVRSSNTQPVIVCRFEANSPERKDEIMNLVLGKLKEFGNLELGGH</sequence>
<dbReference type="SUPFAM" id="SSF53738">
    <property type="entry name" value="Phosphoglucomutase, first 3 domains"/>
    <property type="match status" value="3"/>
</dbReference>
<name>A0A381QMB6_9ZZZZ</name>
<dbReference type="Pfam" id="PF00408">
    <property type="entry name" value="PGM_PMM_IV"/>
    <property type="match status" value="1"/>
</dbReference>
<evidence type="ECO:0000259" key="9">
    <source>
        <dbReference type="Pfam" id="PF02879"/>
    </source>
</evidence>
<evidence type="ECO:0000259" key="10">
    <source>
        <dbReference type="Pfam" id="PF02880"/>
    </source>
</evidence>
<dbReference type="Gene3D" id="3.40.120.10">
    <property type="entry name" value="Alpha-D-Glucose-1,6-Bisphosphate, subunit A, domain 3"/>
    <property type="match status" value="3"/>
</dbReference>
<dbReference type="InterPro" id="IPR016055">
    <property type="entry name" value="A-D-PHexomutase_a/b/a-I/II/III"/>
</dbReference>
<dbReference type="Pfam" id="PF02878">
    <property type="entry name" value="PGM_PMM_I"/>
    <property type="match status" value="1"/>
</dbReference>
<dbReference type="InterPro" id="IPR005844">
    <property type="entry name" value="A-D-PHexomutase_a/b/a-I"/>
</dbReference>
<proteinExistence type="inferred from homology"/>
<dbReference type="EMBL" id="UINC01001429">
    <property type="protein sequence ID" value="SUZ80506.1"/>
    <property type="molecule type" value="Genomic_DNA"/>
</dbReference>
<organism evidence="11">
    <name type="scientific">marine metagenome</name>
    <dbReference type="NCBI Taxonomy" id="408172"/>
    <lineage>
        <taxon>unclassified sequences</taxon>
        <taxon>metagenomes</taxon>
        <taxon>ecological metagenomes</taxon>
    </lineage>
</organism>
<gene>
    <name evidence="11" type="ORF">METZ01_LOCUS33360</name>
</gene>
<feature type="domain" description="Alpha-D-phosphohexomutase alpha/beta/alpha" evidence="10">
    <location>
        <begin position="212"/>
        <end position="317"/>
    </location>
</feature>
<dbReference type="InterPro" id="IPR016066">
    <property type="entry name" value="A-D-PHexomutase_CS"/>
</dbReference>
<evidence type="ECO:0000313" key="11">
    <source>
        <dbReference type="EMBL" id="SUZ80506.1"/>
    </source>
</evidence>
<dbReference type="AlphaFoldDB" id="A0A381QMB6"/>
<accession>A0A381QMB6</accession>
<reference evidence="11" key="1">
    <citation type="submission" date="2018-05" db="EMBL/GenBank/DDBJ databases">
        <authorList>
            <person name="Lanie J.A."/>
            <person name="Ng W.-L."/>
            <person name="Kazmierczak K.M."/>
            <person name="Andrzejewski T.M."/>
            <person name="Davidsen T.M."/>
            <person name="Wayne K.J."/>
            <person name="Tettelin H."/>
            <person name="Glass J.I."/>
            <person name="Rusch D."/>
            <person name="Podicherti R."/>
            <person name="Tsui H.-C.T."/>
            <person name="Winkler M.E."/>
        </authorList>
    </citation>
    <scope>NUCLEOTIDE SEQUENCE</scope>
</reference>
<dbReference type="InterPro" id="IPR005841">
    <property type="entry name" value="Alpha-D-phosphohexomutase_SF"/>
</dbReference>
<evidence type="ECO:0000256" key="3">
    <source>
        <dbReference type="ARBA" id="ARBA00022553"/>
    </source>
</evidence>
<evidence type="ECO:0000259" key="7">
    <source>
        <dbReference type="Pfam" id="PF00408"/>
    </source>
</evidence>
<keyword evidence="5" id="KW-0460">Magnesium</keyword>
<comment type="cofactor">
    <cofactor evidence="1">
        <name>Mg(2+)</name>
        <dbReference type="ChEBI" id="CHEBI:18420"/>
    </cofactor>
</comment>
<dbReference type="PROSITE" id="PS00710">
    <property type="entry name" value="PGM_PMM"/>
    <property type="match status" value="1"/>
</dbReference>
<keyword evidence="4" id="KW-0479">Metal-binding</keyword>
<dbReference type="PANTHER" id="PTHR43771">
    <property type="entry name" value="PHOSPHOMANNOMUTASE"/>
    <property type="match status" value="1"/>
</dbReference>
<dbReference type="InterPro" id="IPR005845">
    <property type="entry name" value="A-D-PHexomutase_a/b/a-II"/>
</dbReference>
<feature type="non-terminal residue" evidence="11">
    <location>
        <position position="1"/>
    </location>
</feature>
<dbReference type="SUPFAM" id="SSF55957">
    <property type="entry name" value="Phosphoglucomutase, C-terminal domain"/>
    <property type="match status" value="1"/>
</dbReference>